<name>A0A6L7GQP9_9ACTN</name>
<gene>
    <name evidence="1" type="ORF">GIY30_06445</name>
</gene>
<dbReference type="RefSeq" id="WP_160901051.1">
    <property type="nucleotide sequence ID" value="NZ_CP102850.1"/>
</dbReference>
<dbReference type="Proteomes" id="UP000475545">
    <property type="component" value="Unassembled WGS sequence"/>
</dbReference>
<dbReference type="SUPFAM" id="SSF53927">
    <property type="entry name" value="Cytidine deaminase-like"/>
    <property type="match status" value="1"/>
</dbReference>
<reference evidence="1 2" key="1">
    <citation type="submission" date="2019-11" db="EMBL/GenBank/DDBJ databases">
        <title>Gordonia sp. nov., a novel actinobacterium isolated from mangrove soil in Hainan.</title>
        <authorList>
            <person name="Huang X."/>
            <person name="Xie Y."/>
            <person name="Chu X."/>
            <person name="Xiao K."/>
        </authorList>
    </citation>
    <scope>NUCLEOTIDE SEQUENCE [LARGE SCALE GENOMIC DNA]</scope>
    <source>
        <strain evidence="1 2">HNM0687</strain>
    </source>
</reference>
<dbReference type="EMBL" id="WMBR01000001">
    <property type="protein sequence ID" value="MXP20995.1"/>
    <property type="molecule type" value="Genomic_DNA"/>
</dbReference>
<keyword evidence="2" id="KW-1185">Reference proteome</keyword>
<proteinExistence type="predicted"/>
<evidence type="ECO:0000313" key="2">
    <source>
        <dbReference type="Proteomes" id="UP000475545"/>
    </source>
</evidence>
<dbReference type="GO" id="GO:0003824">
    <property type="term" value="F:catalytic activity"/>
    <property type="evidence" value="ECO:0007669"/>
    <property type="project" value="InterPro"/>
</dbReference>
<sequence length="118" mass="11897">MTTAPGENTELSDEDHKLVVLARGALARAETSTAAAVRDGDGRTYAGAPVEMPSLRLSGLQVAIATALSSGARAFEAAVVVNGAADDPGMITLTEVSADAYAVLTDLKGAPVERVGSV</sequence>
<dbReference type="Gene3D" id="3.40.140.10">
    <property type="entry name" value="Cytidine Deaminase, domain 2"/>
    <property type="match status" value="1"/>
</dbReference>
<accession>A0A6L7GQP9</accession>
<evidence type="ECO:0000313" key="1">
    <source>
        <dbReference type="EMBL" id="MXP20995.1"/>
    </source>
</evidence>
<dbReference type="AlphaFoldDB" id="A0A6L7GQP9"/>
<comment type="caution">
    <text evidence="1">The sequence shown here is derived from an EMBL/GenBank/DDBJ whole genome shotgun (WGS) entry which is preliminary data.</text>
</comment>
<organism evidence="1 2">
    <name type="scientific">Gordonia mangrovi</name>
    <dbReference type="NCBI Taxonomy" id="2665643"/>
    <lineage>
        <taxon>Bacteria</taxon>
        <taxon>Bacillati</taxon>
        <taxon>Actinomycetota</taxon>
        <taxon>Actinomycetes</taxon>
        <taxon>Mycobacteriales</taxon>
        <taxon>Gordoniaceae</taxon>
        <taxon>Gordonia</taxon>
    </lineage>
</organism>
<protein>
    <submittedName>
        <fullName evidence="1">Cytidine deaminase</fullName>
    </submittedName>
</protein>
<dbReference type="InterPro" id="IPR016193">
    <property type="entry name" value="Cytidine_deaminase-like"/>
</dbReference>